<proteinExistence type="predicted"/>
<dbReference type="EMBL" id="JBHUIM010000002">
    <property type="protein sequence ID" value="MFD2247288.1"/>
    <property type="molecule type" value="Genomic_DNA"/>
</dbReference>
<sequence>MSGGYTYTLTTYATKYLAEAESLYGPRMTNYIYAGIELVAEGGPRTWYPQNKYVVIQLTHSTASNLRQGIFQLSHEVIHLLSPNGMSTTNNLEEGLATLFSKKVTDRDTGDEDYAEISIAPTKYYYPYTLVSQLLDINPDAVIELRKVQPMISSITKGDFLKANLEIPEELIEELVKPMEY</sequence>
<organism evidence="1 2">
    <name type="scientific">Pontibacter ruber</name>
    <dbReference type="NCBI Taxonomy" id="1343895"/>
    <lineage>
        <taxon>Bacteria</taxon>
        <taxon>Pseudomonadati</taxon>
        <taxon>Bacteroidota</taxon>
        <taxon>Cytophagia</taxon>
        <taxon>Cytophagales</taxon>
        <taxon>Hymenobacteraceae</taxon>
        <taxon>Pontibacter</taxon>
    </lineage>
</organism>
<reference evidence="2" key="1">
    <citation type="journal article" date="2019" name="Int. J. Syst. Evol. Microbiol.">
        <title>The Global Catalogue of Microorganisms (GCM) 10K type strain sequencing project: providing services to taxonomists for standard genome sequencing and annotation.</title>
        <authorList>
            <consortium name="The Broad Institute Genomics Platform"/>
            <consortium name="The Broad Institute Genome Sequencing Center for Infectious Disease"/>
            <person name="Wu L."/>
            <person name="Ma J."/>
        </authorList>
    </citation>
    <scope>NUCLEOTIDE SEQUENCE [LARGE SCALE GENOMIC DNA]</scope>
    <source>
        <strain evidence="2">CGMCC 4.1782</strain>
    </source>
</reference>
<dbReference type="RefSeq" id="WP_377496873.1">
    <property type="nucleotide sequence ID" value="NZ_JBHUIM010000002.1"/>
</dbReference>
<keyword evidence="2" id="KW-1185">Reference proteome</keyword>
<evidence type="ECO:0008006" key="3">
    <source>
        <dbReference type="Google" id="ProtNLM"/>
    </source>
</evidence>
<dbReference type="Proteomes" id="UP001597374">
    <property type="component" value="Unassembled WGS sequence"/>
</dbReference>
<gene>
    <name evidence="1" type="ORF">ACFSKP_13565</name>
</gene>
<evidence type="ECO:0000313" key="1">
    <source>
        <dbReference type="EMBL" id="MFD2247288.1"/>
    </source>
</evidence>
<name>A0ABW5CZV7_9BACT</name>
<evidence type="ECO:0000313" key="2">
    <source>
        <dbReference type="Proteomes" id="UP001597374"/>
    </source>
</evidence>
<accession>A0ABW5CZV7</accession>
<protein>
    <recommendedName>
        <fullName evidence="3">IrrE N-terminal-like domain-containing protein</fullName>
    </recommendedName>
</protein>
<comment type="caution">
    <text evidence="1">The sequence shown here is derived from an EMBL/GenBank/DDBJ whole genome shotgun (WGS) entry which is preliminary data.</text>
</comment>